<feature type="binding site" evidence="3">
    <location>
        <position position="129"/>
    </location>
    <ligand>
        <name>substrate</name>
    </ligand>
</feature>
<dbReference type="STRING" id="857566.A0A1E3PDL2"/>
<dbReference type="Gene3D" id="2.120.10.30">
    <property type="entry name" value="TolB, C-terminal domain"/>
    <property type="match status" value="1"/>
</dbReference>
<feature type="binding site" evidence="3">
    <location>
        <position position="186"/>
    </location>
    <ligand>
        <name>a divalent metal cation</name>
        <dbReference type="ChEBI" id="CHEBI:60240"/>
    </ligand>
</feature>
<evidence type="ECO:0000256" key="3">
    <source>
        <dbReference type="PIRSR" id="PIRSR605511-2"/>
    </source>
</evidence>
<gene>
    <name evidence="5" type="ORF">NADFUDRAFT_53140</name>
</gene>
<dbReference type="EMBL" id="KV454414">
    <property type="protein sequence ID" value="ODQ63471.1"/>
    <property type="molecule type" value="Genomic_DNA"/>
</dbReference>
<evidence type="ECO:0000256" key="2">
    <source>
        <dbReference type="PIRSR" id="PIRSR605511-1"/>
    </source>
</evidence>
<organism evidence="5 6">
    <name type="scientific">Nadsonia fulvescens var. elongata DSM 6958</name>
    <dbReference type="NCBI Taxonomy" id="857566"/>
    <lineage>
        <taxon>Eukaryota</taxon>
        <taxon>Fungi</taxon>
        <taxon>Dikarya</taxon>
        <taxon>Ascomycota</taxon>
        <taxon>Saccharomycotina</taxon>
        <taxon>Dipodascomycetes</taxon>
        <taxon>Dipodascales</taxon>
        <taxon>Dipodascales incertae sedis</taxon>
        <taxon>Nadsonia</taxon>
    </lineage>
</organism>
<evidence type="ECO:0000256" key="1">
    <source>
        <dbReference type="ARBA" id="ARBA00008853"/>
    </source>
</evidence>
<dbReference type="GO" id="GO:0004341">
    <property type="term" value="F:gluconolactonase activity"/>
    <property type="evidence" value="ECO:0007669"/>
    <property type="project" value="TreeGrafter"/>
</dbReference>
<feature type="domain" description="SMP-30/Gluconolactonase/LRE-like region" evidence="4">
    <location>
        <begin position="20"/>
        <end position="305"/>
    </location>
</feature>
<dbReference type="GO" id="GO:0005509">
    <property type="term" value="F:calcium ion binding"/>
    <property type="evidence" value="ECO:0007669"/>
    <property type="project" value="TreeGrafter"/>
</dbReference>
<feature type="binding site" evidence="3">
    <location>
        <position position="22"/>
    </location>
    <ligand>
        <name>a divalent metal cation</name>
        <dbReference type="ChEBI" id="CHEBI:60240"/>
    </ligand>
</feature>
<dbReference type="InterPro" id="IPR011042">
    <property type="entry name" value="6-blade_b-propeller_TolB-like"/>
</dbReference>
<reference evidence="5 6" key="1">
    <citation type="journal article" date="2016" name="Proc. Natl. Acad. Sci. U.S.A.">
        <title>Comparative genomics of biotechnologically important yeasts.</title>
        <authorList>
            <person name="Riley R."/>
            <person name="Haridas S."/>
            <person name="Wolfe K.H."/>
            <person name="Lopes M.R."/>
            <person name="Hittinger C.T."/>
            <person name="Goeker M."/>
            <person name="Salamov A.A."/>
            <person name="Wisecaver J.H."/>
            <person name="Long T.M."/>
            <person name="Calvey C.H."/>
            <person name="Aerts A.L."/>
            <person name="Barry K.W."/>
            <person name="Choi C."/>
            <person name="Clum A."/>
            <person name="Coughlan A.Y."/>
            <person name="Deshpande S."/>
            <person name="Douglass A.P."/>
            <person name="Hanson S.J."/>
            <person name="Klenk H.-P."/>
            <person name="LaButti K.M."/>
            <person name="Lapidus A."/>
            <person name="Lindquist E.A."/>
            <person name="Lipzen A.M."/>
            <person name="Meier-Kolthoff J.P."/>
            <person name="Ohm R.A."/>
            <person name="Otillar R.P."/>
            <person name="Pangilinan J.L."/>
            <person name="Peng Y."/>
            <person name="Rokas A."/>
            <person name="Rosa C.A."/>
            <person name="Scheuner C."/>
            <person name="Sibirny A.A."/>
            <person name="Slot J.C."/>
            <person name="Stielow J.B."/>
            <person name="Sun H."/>
            <person name="Kurtzman C.P."/>
            <person name="Blackwell M."/>
            <person name="Grigoriev I.V."/>
            <person name="Jeffries T.W."/>
        </authorList>
    </citation>
    <scope>NUCLEOTIDE SEQUENCE [LARGE SCALE GENOMIC DNA]</scope>
    <source>
        <strain evidence="5 6">DSM 6958</strain>
    </source>
</reference>
<dbReference type="SUPFAM" id="SSF63829">
    <property type="entry name" value="Calcium-dependent phosphotriesterase"/>
    <property type="match status" value="1"/>
</dbReference>
<evidence type="ECO:0000313" key="6">
    <source>
        <dbReference type="Proteomes" id="UP000095009"/>
    </source>
</evidence>
<evidence type="ECO:0000313" key="5">
    <source>
        <dbReference type="EMBL" id="ODQ63471.1"/>
    </source>
</evidence>
<protein>
    <recommendedName>
        <fullName evidence="4">SMP-30/Gluconolactonase/LRE-like region domain-containing protein</fullName>
    </recommendedName>
</protein>
<dbReference type="PANTHER" id="PTHR10907">
    <property type="entry name" value="REGUCALCIN"/>
    <property type="match status" value="1"/>
</dbReference>
<dbReference type="InterPro" id="IPR005511">
    <property type="entry name" value="SMP-30"/>
</dbReference>
<dbReference type="PRINTS" id="PR01790">
    <property type="entry name" value="SMP30FAMILY"/>
</dbReference>
<accession>A0A1E3PDL2</accession>
<comment type="similarity">
    <text evidence="1">Belongs to the SMP-30/CGR1 family.</text>
</comment>
<dbReference type="PANTHER" id="PTHR10907:SF47">
    <property type="entry name" value="REGUCALCIN"/>
    <property type="match status" value="1"/>
</dbReference>
<dbReference type="InterPro" id="IPR013658">
    <property type="entry name" value="SGL"/>
</dbReference>
<feature type="binding site" evidence="3">
    <location>
        <position position="150"/>
    </location>
    <ligand>
        <name>substrate</name>
    </ligand>
</feature>
<keyword evidence="3" id="KW-0479">Metal-binding</keyword>
<sequence length="350" mass="38641">MTEVPIIKTEKPFISFNGRLSEGPLYDPRDNSLAWVDIIDNKVFRAQLSFATTTEHEQVPIVKCFEVDDPIGCLGLTEQVGRYIAGCRFGIAYLDLNSVAPHLSLDYIKRLDRHTTIFSEGDMTDIQMRLNDGVVAPDGSFYFGSMLDFDSESKYGTKPLGHLYCLDDFASVNDIRLVLDGLSIPNGMAFDPADPAVVYLIDSETETITKYHYEAATKSFSDPKVFFDFKNYFKLRPNSDTPQPDGCVVTADGSLWTAVWGTGTVLRINIKTAAVAEEYQFPAARVTCPTFGGLGGDDMFVTSASLDIDGKGGPVGEDRGGDIFRVKIDSGKDKTNFYQSCSKSFIFRGK</sequence>
<evidence type="ECO:0000259" key="4">
    <source>
        <dbReference type="Pfam" id="PF08450"/>
    </source>
</evidence>
<comment type="cofactor">
    <cofactor evidence="3">
        <name>Zn(2+)</name>
        <dbReference type="ChEBI" id="CHEBI:29105"/>
    </cofactor>
    <text evidence="3">Binds 1 divalent metal cation per subunit.</text>
</comment>
<keyword evidence="6" id="KW-1185">Reference proteome</keyword>
<feature type="binding site" evidence="3">
    <location>
        <position position="245"/>
    </location>
    <ligand>
        <name>a divalent metal cation</name>
        <dbReference type="ChEBI" id="CHEBI:60240"/>
    </ligand>
</feature>
<dbReference type="Pfam" id="PF08450">
    <property type="entry name" value="SGL"/>
    <property type="match status" value="1"/>
</dbReference>
<proteinExistence type="inferred from homology"/>
<feature type="active site" description="Proton donor/acceptor" evidence="2">
    <location>
        <position position="245"/>
    </location>
</feature>
<dbReference type="AlphaFoldDB" id="A0A1E3PDL2"/>
<feature type="binding site" evidence="3">
    <location>
        <position position="131"/>
    </location>
    <ligand>
        <name>substrate</name>
    </ligand>
</feature>
<dbReference type="OrthoDB" id="423498at2759"/>
<name>A0A1E3PDL2_9ASCO</name>
<dbReference type="Proteomes" id="UP000095009">
    <property type="component" value="Unassembled WGS sequence"/>
</dbReference>
<keyword evidence="3" id="KW-0862">Zinc</keyword>